<dbReference type="EMBL" id="JWLZ01000176">
    <property type="protein sequence ID" value="KHT62540.1"/>
    <property type="molecule type" value="Genomic_DNA"/>
</dbReference>
<dbReference type="Proteomes" id="UP000031278">
    <property type="component" value="Unassembled WGS sequence"/>
</dbReference>
<gene>
    <name evidence="1" type="ORF">RJ45_17160</name>
</gene>
<reference evidence="1 2" key="1">
    <citation type="submission" date="2014-12" db="EMBL/GenBank/DDBJ databases">
        <title>Genome sequencing of Photobacterium gaetbulicola AD005a.</title>
        <authorList>
            <person name="Adrian T.G.S."/>
            <person name="Chan K.G."/>
        </authorList>
    </citation>
    <scope>NUCLEOTIDE SEQUENCE [LARGE SCALE GENOMIC DNA]</scope>
    <source>
        <strain evidence="1 2">AD005a</strain>
    </source>
</reference>
<evidence type="ECO:0000313" key="2">
    <source>
        <dbReference type="Proteomes" id="UP000031278"/>
    </source>
</evidence>
<evidence type="ECO:0000313" key="1">
    <source>
        <dbReference type="EMBL" id="KHT62540.1"/>
    </source>
</evidence>
<sequence>MGNGGSYRLCKIVLAFNKEVLAVGKGEVLAAILRDQFVCRANVIKIRGSRRPMIYPQVGNVYAY</sequence>
<protein>
    <submittedName>
        <fullName evidence="1">Uncharacterized protein</fullName>
    </submittedName>
</protein>
<proteinExistence type="predicted"/>
<organism evidence="1 2">
    <name type="scientific">Photobacterium gaetbulicola</name>
    <dbReference type="NCBI Taxonomy" id="1295392"/>
    <lineage>
        <taxon>Bacteria</taxon>
        <taxon>Pseudomonadati</taxon>
        <taxon>Pseudomonadota</taxon>
        <taxon>Gammaproteobacteria</taxon>
        <taxon>Vibrionales</taxon>
        <taxon>Vibrionaceae</taxon>
        <taxon>Photobacterium</taxon>
    </lineage>
</organism>
<comment type="caution">
    <text evidence="1">The sequence shown here is derived from an EMBL/GenBank/DDBJ whole genome shotgun (WGS) entry which is preliminary data.</text>
</comment>
<dbReference type="AlphaFoldDB" id="A0A0B9GCA8"/>
<accession>A0A0B9GCA8</accession>
<name>A0A0B9GCA8_9GAMM</name>